<dbReference type="Pfam" id="PF24882">
    <property type="entry name" value="WHD_ORC2"/>
    <property type="match status" value="1"/>
</dbReference>
<dbReference type="Proteomes" id="UP000189911">
    <property type="component" value="Chromosome A"/>
</dbReference>
<keyword evidence="3 5" id="KW-0235">DNA replication</keyword>
<dbReference type="GO" id="GO:0003688">
    <property type="term" value="F:DNA replication origin binding"/>
    <property type="evidence" value="ECO:0007669"/>
    <property type="project" value="UniProtKB-UniRule"/>
</dbReference>
<dbReference type="InterPro" id="IPR056772">
    <property type="entry name" value="RecA-like_ORC2"/>
</dbReference>
<dbReference type="PANTHER" id="PTHR14052">
    <property type="entry name" value="ORIGIN RECOGNITION COMPLEX SUBUNIT 2"/>
    <property type="match status" value="1"/>
</dbReference>
<dbReference type="PANTHER" id="PTHR14052:SF0">
    <property type="entry name" value="ORIGIN RECOGNITION COMPLEX SUBUNIT 2"/>
    <property type="match status" value="1"/>
</dbReference>
<evidence type="ECO:0000313" key="9">
    <source>
        <dbReference type="EMBL" id="SCU78449.1"/>
    </source>
</evidence>
<evidence type="ECO:0000256" key="3">
    <source>
        <dbReference type="ARBA" id="ARBA00022705"/>
    </source>
</evidence>
<feature type="domain" description="Origin recognition complex subunit 2 RecA-like" evidence="7">
    <location>
        <begin position="276"/>
        <end position="487"/>
    </location>
</feature>
<comment type="similarity">
    <text evidence="2 5">Belongs to the ORC2 family.</text>
</comment>
<dbReference type="InterPro" id="IPR007220">
    <property type="entry name" value="ORC2"/>
</dbReference>
<evidence type="ECO:0000256" key="5">
    <source>
        <dbReference type="RuleBase" id="RU368084"/>
    </source>
</evidence>
<dbReference type="InterPro" id="IPR056773">
    <property type="entry name" value="WHD_ORC2"/>
</dbReference>
<proteinExistence type="inferred from homology"/>
<comment type="subunit">
    <text evidence="5">Component of the origin recognition complex (ORC).</text>
</comment>
<feature type="compositionally biased region" description="Basic and acidic residues" evidence="6">
    <location>
        <begin position="330"/>
        <end position="339"/>
    </location>
</feature>
<dbReference type="Pfam" id="PF04084">
    <property type="entry name" value="RecA-like_ORC2"/>
    <property type="match status" value="1"/>
</dbReference>
<keyword evidence="4 5" id="KW-0539">Nucleus</keyword>
<comment type="function">
    <text evidence="5">Component of the origin recognition complex (ORC) that binds origins of replication. DNA-binding is ATP-dependent. ORC is required to assemble the pre-replication complex necessary to initiate DNA replication.</text>
</comment>
<dbReference type="EMBL" id="LT598449">
    <property type="protein sequence ID" value="SCU78449.1"/>
    <property type="molecule type" value="Genomic_DNA"/>
</dbReference>
<dbReference type="OrthoDB" id="346673at2759"/>
<dbReference type="GO" id="GO:0006260">
    <property type="term" value="P:DNA replication"/>
    <property type="evidence" value="ECO:0007669"/>
    <property type="project" value="UniProtKB-UniRule"/>
</dbReference>
<gene>
    <name evidence="9" type="ORF">LANO_0A03048G</name>
</gene>
<protein>
    <recommendedName>
        <fullName evidence="5">Origin recognition complex subunit 2</fullName>
    </recommendedName>
</protein>
<organism evidence="9 10">
    <name type="scientific">Lachancea nothofagi CBS 11611</name>
    <dbReference type="NCBI Taxonomy" id="1266666"/>
    <lineage>
        <taxon>Eukaryota</taxon>
        <taxon>Fungi</taxon>
        <taxon>Dikarya</taxon>
        <taxon>Ascomycota</taxon>
        <taxon>Saccharomycotina</taxon>
        <taxon>Saccharomycetes</taxon>
        <taxon>Saccharomycetales</taxon>
        <taxon>Saccharomycetaceae</taxon>
        <taxon>Lachancea</taxon>
    </lineage>
</organism>
<accession>A0A1G4IP54</accession>
<comment type="subcellular location">
    <subcellularLocation>
        <location evidence="1 5">Nucleus</location>
    </subcellularLocation>
</comment>
<evidence type="ECO:0000256" key="4">
    <source>
        <dbReference type="ARBA" id="ARBA00023242"/>
    </source>
</evidence>
<sequence>MSETEDIVWHEDLAVSSSSSGSTSRLLPNLWRFLNRRIKRTGRAGSASPARRRLVDTVSVKQEESRNLLQALQADDGAVNEVEDSPELDHQVESGTSSNSSPDSSEDDIFSEISSRPRKRKRIARAESSRARSPARQGMAERSKSSSRSPKKLKSEPPADVGFVTANSSPRKSHVFASPAKSPVKPILNQSPFKITLKRNFVPTPVPYAGEYRAPQEKHLTYFFDGFEGYIDQKKPIRAHKKSTNSMGMAPQVTREELSLLSNTLNAWVHRDGKLALQEIQRAMFPQYWFELDQGFSLLFYGVGSKRKFLEEFAIEYLSPRLTVSGELNHGPDQEREDGAVSDGDIESDKGSDLNTDDQDLVHGVPCVVINGYNPTCNYRDAFHSISHIMLKEELSKSETKYWSNHVELQINKMAEIYRNAPSTIKLIVLVHNLDGPMVRKDAFQNMLCSLARIRQIALIASTDHVYAPLLWDHVRAQNFNFVFHDITNYESYAVESSFSDVMKLGKSQTSTGAEGARYVLESLTANSKRMYKLLIETQLGAMENAQGKMSANKRGSHAFGIEFKQFYHMCAAEFIASNEVSLRSMLGEFIEHKMAALSKNRSGAETLYVPYVYSEMQTLLRDVLDV</sequence>
<evidence type="ECO:0000256" key="1">
    <source>
        <dbReference type="ARBA" id="ARBA00004123"/>
    </source>
</evidence>
<feature type="region of interest" description="Disordered" evidence="6">
    <location>
        <begin position="326"/>
        <end position="358"/>
    </location>
</feature>
<reference evidence="10" key="1">
    <citation type="submission" date="2016-03" db="EMBL/GenBank/DDBJ databases">
        <authorList>
            <person name="Devillers Hugo."/>
        </authorList>
    </citation>
    <scope>NUCLEOTIDE SEQUENCE [LARGE SCALE GENOMIC DNA]</scope>
</reference>
<feature type="domain" description="Origin recognition complex subunit 2 winged-helix" evidence="8">
    <location>
        <begin position="555"/>
        <end position="616"/>
    </location>
</feature>
<evidence type="ECO:0000259" key="8">
    <source>
        <dbReference type="Pfam" id="PF24882"/>
    </source>
</evidence>
<evidence type="ECO:0000256" key="6">
    <source>
        <dbReference type="SAM" id="MobiDB-lite"/>
    </source>
</evidence>
<evidence type="ECO:0000313" key="10">
    <source>
        <dbReference type="Proteomes" id="UP000189911"/>
    </source>
</evidence>
<evidence type="ECO:0000256" key="2">
    <source>
        <dbReference type="ARBA" id="ARBA00007421"/>
    </source>
</evidence>
<dbReference type="AlphaFoldDB" id="A0A1G4IP54"/>
<name>A0A1G4IP54_9SACH</name>
<feature type="compositionally biased region" description="Low complexity" evidence="6">
    <location>
        <begin position="94"/>
        <end position="103"/>
    </location>
</feature>
<feature type="region of interest" description="Disordered" evidence="6">
    <location>
        <begin position="73"/>
        <end position="181"/>
    </location>
</feature>
<evidence type="ECO:0000259" key="7">
    <source>
        <dbReference type="Pfam" id="PF04084"/>
    </source>
</evidence>
<dbReference type="GO" id="GO:0005664">
    <property type="term" value="C:nuclear origin of replication recognition complex"/>
    <property type="evidence" value="ECO:0007669"/>
    <property type="project" value="UniProtKB-UniRule"/>
</dbReference>
<keyword evidence="10" id="KW-1185">Reference proteome</keyword>